<dbReference type="GO" id="GO:0006646">
    <property type="term" value="P:phosphatidylethanolamine biosynthetic process"/>
    <property type="evidence" value="ECO:0007669"/>
    <property type="project" value="TreeGrafter"/>
</dbReference>
<keyword evidence="5" id="KW-0677">Repeat</keyword>
<keyword evidence="6" id="KW-0084">Basement membrane</keyword>
<dbReference type="GO" id="GO:0005737">
    <property type="term" value="C:cytoplasm"/>
    <property type="evidence" value="ECO:0007669"/>
    <property type="project" value="TreeGrafter"/>
</dbReference>
<feature type="disulfide bond" evidence="13">
    <location>
        <begin position="945"/>
        <end position="954"/>
    </location>
</feature>
<comment type="caution">
    <text evidence="13">Lacks conserved residue(s) required for the propagation of feature annotation.</text>
</comment>
<feature type="domain" description="Laminin EGF-like" evidence="15">
    <location>
        <begin position="549"/>
        <end position="635"/>
    </location>
</feature>
<dbReference type="Pfam" id="PF00053">
    <property type="entry name" value="EGF_laminin"/>
    <property type="match status" value="3"/>
</dbReference>
<dbReference type="GO" id="GO:0004103">
    <property type="term" value="F:choline kinase activity"/>
    <property type="evidence" value="ECO:0007669"/>
    <property type="project" value="TreeGrafter"/>
</dbReference>
<dbReference type="Gene3D" id="3.30.200.20">
    <property type="entry name" value="Phosphorylase Kinase, domain 1"/>
    <property type="match status" value="1"/>
</dbReference>
<keyword evidence="10" id="KW-1208">Phospholipid metabolism</keyword>
<dbReference type="SUPFAM" id="SSF57196">
    <property type="entry name" value="EGF/Laminin"/>
    <property type="match status" value="3"/>
</dbReference>
<evidence type="ECO:0000256" key="9">
    <source>
        <dbReference type="ARBA" id="ARBA00023209"/>
    </source>
</evidence>
<keyword evidence="4" id="KW-0732">Signal</keyword>
<evidence type="ECO:0000256" key="6">
    <source>
        <dbReference type="ARBA" id="ARBA00022869"/>
    </source>
</evidence>
<dbReference type="FunFam" id="2.10.25.10:FF:000661">
    <property type="entry name" value="Basement membrane proteoglycan"/>
    <property type="match status" value="1"/>
</dbReference>
<keyword evidence="2" id="KW-0964">Secreted</keyword>
<keyword evidence="11 13" id="KW-0424">Laminin EGF-like domain</keyword>
<feature type="domain" description="Laminin EGF-like" evidence="15">
    <location>
        <begin position="870"/>
        <end position="919"/>
    </location>
</feature>
<proteinExistence type="inferred from homology"/>
<dbReference type="Gene3D" id="2.10.25.10">
    <property type="entry name" value="Laminin"/>
    <property type="match status" value="4"/>
</dbReference>
<dbReference type="SMART" id="SM00180">
    <property type="entry name" value="EGF_Lam"/>
    <property type="match status" value="4"/>
</dbReference>
<dbReference type="GO" id="GO:0005604">
    <property type="term" value="C:basement membrane"/>
    <property type="evidence" value="ECO:0007669"/>
    <property type="project" value="UniProtKB-SubCell"/>
</dbReference>
<evidence type="ECO:0000256" key="11">
    <source>
        <dbReference type="ARBA" id="ARBA00023292"/>
    </source>
</evidence>
<comment type="similarity">
    <text evidence="12">Belongs to the choline/ethanolamine kinase family.</text>
</comment>
<dbReference type="Pfam" id="PF01633">
    <property type="entry name" value="Choline_kinase"/>
    <property type="match status" value="1"/>
</dbReference>
<dbReference type="FunFam" id="2.10.25.10:FF:000106">
    <property type="entry name" value="Heparan sulfate proteoglycan 2"/>
    <property type="match status" value="1"/>
</dbReference>
<evidence type="ECO:0000256" key="3">
    <source>
        <dbReference type="ARBA" id="ARBA00022530"/>
    </source>
</evidence>
<feature type="domain" description="Laminin EGF-like" evidence="15">
    <location>
        <begin position="926"/>
        <end position="975"/>
    </location>
</feature>
<dbReference type="PANTHER" id="PTHR22603">
    <property type="entry name" value="CHOLINE/ETHANOALAMINE KINASE"/>
    <property type="match status" value="1"/>
</dbReference>
<dbReference type="eggNOG" id="KOG2686">
    <property type="taxonomic scope" value="Eukaryota"/>
</dbReference>
<dbReference type="PANTHER" id="PTHR22603:SF93">
    <property type="entry name" value="RE24176P"/>
    <property type="match status" value="1"/>
</dbReference>
<reference evidence="18" key="1">
    <citation type="submission" date="2016-11" db="UniProtKB">
        <authorList>
            <consortium name="WormBaseParasite"/>
        </authorList>
    </citation>
    <scope>IDENTIFICATION</scope>
</reference>
<dbReference type="Pfam" id="PF24973">
    <property type="entry name" value="EGF_LMN_ATRN"/>
    <property type="match status" value="2"/>
</dbReference>
<name>A0A1I7UX64_9PELO</name>
<dbReference type="InterPro" id="IPR056863">
    <property type="entry name" value="LMN_ATRN_NET-like_EGF"/>
</dbReference>
<dbReference type="PROSITE" id="PS50027">
    <property type="entry name" value="EGF_LAM_2"/>
    <property type="match status" value="3"/>
</dbReference>
<dbReference type="Pfam" id="PF00052">
    <property type="entry name" value="Laminin_B"/>
    <property type="match status" value="2"/>
</dbReference>
<keyword evidence="3" id="KW-0272">Extracellular matrix</keyword>
<evidence type="ECO:0000256" key="1">
    <source>
        <dbReference type="ARBA" id="ARBA00004302"/>
    </source>
</evidence>
<dbReference type="PROSITE" id="PS51115">
    <property type="entry name" value="LAMININ_IVA"/>
    <property type="match status" value="2"/>
</dbReference>
<feature type="disulfide bond" evidence="13">
    <location>
        <begin position="606"/>
        <end position="615"/>
    </location>
</feature>
<organism evidence="17 18">
    <name type="scientific">Caenorhabditis tropicalis</name>
    <dbReference type="NCBI Taxonomy" id="1561998"/>
    <lineage>
        <taxon>Eukaryota</taxon>
        <taxon>Metazoa</taxon>
        <taxon>Ecdysozoa</taxon>
        <taxon>Nematoda</taxon>
        <taxon>Chromadorea</taxon>
        <taxon>Rhabditida</taxon>
        <taxon>Rhabditina</taxon>
        <taxon>Rhabditomorpha</taxon>
        <taxon>Rhabditoidea</taxon>
        <taxon>Rhabditidae</taxon>
        <taxon>Peloderinae</taxon>
        <taxon>Caenorhabditis</taxon>
    </lineage>
</organism>
<dbReference type="FunFam" id="2.10.25.10:FF:000552">
    <property type="entry name" value="Basement membrane proteoglycan"/>
    <property type="match status" value="1"/>
</dbReference>
<feature type="domain" description="Laminin IV type A" evidence="16">
    <location>
        <begin position="662"/>
        <end position="836"/>
    </location>
</feature>
<dbReference type="SUPFAM" id="SSF56112">
    <property type="entry name" value="Protein kinase-like (PK-like)"/>
    <property type="match status" value="1"/>
</dbReference>
<dbReference type="WBParaSite" id="Csp11.Scaffold630.g20229.t1">
    <property type="protein sequence ID" value="Csp11.Scaffold630.g20229.t1"/>
    <property type="gene ID" value="Csp11.Scaffold630.g20229"/>
</dbReference>
<dbReference type="Gene3D" id="3.90.1200.10">
    <property type="match status" value="1"/>
</dbReference>
<dbReference type="Proteomes" id="UP000095282">
    <property type="component" value="Unplaced"/>
</dbReference>
<feature type="region of interest" description="Disordered" evidence="14">
    <location>
        <begin position="1040"/>
        <end position="1075"/>
    </location>
</feature>
<dbReference type="InterPro" id="IPR011009">
    <property type="entry name" value="Kinase-like_dom_sf"/>
</dbReference>
<evidence type="ECO:0000256" key="2">
    <source>
        <dbReference type="ARBA" id="ARBA00022525"/>
    </source>
</evidence>
<evidence type="ECO:0000313" key="18">
    <source>
        <dbReference type="WBParaSite" id="Csp11.Scaffold630.g20229.t1"/>
    </source>
</evidence>
<evidence type="ECO:0000313" key="17">
    <source>
        <dbReference type="Proteomes" id="UP000095282"/>
    </source>
</evidence>
<dbReference type="SMART" id="SM00281">
    <property type="entry name" value="LamB"/>
    <property type="match status" value="2"/>
</dbReference>
<evidence type="ECO:0000256" key="8">
    <source>
        <dbReference type="ARBA" id="ARBA00023180"/>
    </source>
</evidence>
<feature type="compositionally biased region" description="Basic residues" evidence="14">
    <location>
        <begin position="1058"/>
        <end position="1075"/>
    </location>
</feature>
<feature type="disulfide bond" evidence="13">
    <location>
        <begin position="889"/>
        <end position="898"/>
    </location>
</feature>
<keyword evidence="8" id="KW-0325">Glycoprotein</keyword>
<dbReference type="CDD" id="cd00055">
    <property type="entry name" value="EGF_Lam"/>
    <property type="match status" value="5"/>
</dbReference>
<evidence type="ECO:0000256" key="4">
    <source>
        <dbReference type="ARBA" id="ARBA00022729"/>
    </source>
</evidence>
<dbReference type="AlphaFoldDB" id="A0A1I7UX64"/>
<dbReference type="FunFam" id="2.10.25.10:FF:000700">
    <property type="entry name" value="Basement membrane proteoglycan"/>
    <property type="match status" value="1"/>
</dbReference>
<keyword evidence="17" id="KW-1185">Reference proteome</keyword>
<keyword evidence="9" id="KW-0443">Lipid metabolism</keyword>
<evidence type="ECO:0000256" key="10">
    <source>
        <dbReference type="ARBA" id="ARBA00023264"/>
    </source>
</evidence>
<feature type="domain" description="Laminin IV type A" evidence="16">
    <location>
        <begin position="372"/>
        <end position="548"/>
    </location>
</feature>
<evidence type="ECO:0000259" key="15">
    <source>
        <dbReference type="PROSITE" id="PS50027"/>
    </source>
</evidence>
<dbReference type="GO" id="GO:0004305">
    <property type="term" value="F:ethanolamine kinase activity"/>
    <property type="evidence" value="ECO:0007669"/>
    <property type="project" value="TreeGrafter"/>
</dbReference>
<accession>A0A1I7UX64</accession>
<evidence type="ECO:0000259" key="16">
    <source>
        <dbReference type="PROSITE" id="PS51115"/>
    </source>
</evidence>
<dbReference type="InterPro" id="IPR000034">
    <property type="entry name" value="Laminin_IV"/>
</dbReference>
<comment type="subcellular location">
    <subcellularLocation>
        <location evidence="1">Secreted</location>
        <location evidence="1">Extracellular space</location>
        <location evidence="1">Extracellular matrix</location>
        <location evidence="1">Basement membrane</location>
    </subcellularLocation>
</comment>
<protein>
    <submittedName>
        <fullName evidence="18">Choline/ethanolamine kinase</fullName>
    </submittedName>
</protein>
<evidence type="ECO:0000256" key="7">
    <source>
        <dbReference type="ARBA" id="ARBA00023157"/>
    </source>
</evidence>
<evidence type="ECO:0000256" key="5">
    <source>
        <dbReference type="ARBA" id="ARBA00022737"/>
    </source>
</evidence>
<keyword evidence="9" id="KW-0444">Lipid biosynthesis</keyword>
<dbReference type="eggNOG" id="KOG3509">
    <property type="taxonomic scope" value="Eukaryota"/>
</dbReference>
<keyword evidence="7 13" id="KW-1015">Disulfide bond</keyword>
<dbReference type="PROSITE" id="PS01248">
    <property type="entry name" value="EGF_LAM_1"/>
    <property type="match status" value="2"/>
</dbReference>
<evidence type="ECO:0000256" key="13">
    <source>
        <dbReference type="PROSITE-ProRule" id="PRU00460"/>
    </source>
</evidence>
<sequence>MVSLEVPSELPGNSRRAPSEECEIAFSQDDPTLMWKDRTTECVDLKKVFSKFDSSAPISGEILFRARFLCAKYLGGAWRKVKIEDFRIRAITGGMSNLLFLVELPSKVTPTQMEPEKALLRVHCQSDIDQLLSESVVFTLLSERNLGPKMLGVFPGGRFEQFIPSRALQCLEISKPGLSKLIAPIVARVHTLDAPIPKEPQTLETARQWLERFKKTPAGERPIEMYLTRANVPESDYPSTITVAQLERELNFVEFFLQHSNSPVVFSHNDLQEGNFLLIDGYQLADDGTVLTADGKPTNDDPLSLIDFEYCSYNYRGFDLGNHFCEYGYDYNESEPPYYKIHQHFFDVEDERKVFCEAYLDEVYKDRLMFAGDAEGVTMSDIEERSIDRNSPFSFFKTGYLTFDGTTDGIAKYWRLPQRFLGDKVTAYGGKMEFEIEFSGQGQHSAEPMVVLKGNQNILVHRVRNQEHVLRSDSPVRITVETYETNYEQLNGAAATREDLLMVLADLDAFLIRATHVAHQTSTSLGDVSWEIAVDRYTPDGLALEVEQCVCPPGYLGTSCEDCAPGYERSGHGPYLGTCVPTQPRHQQCGPGAVAPTVPAHGQCQCKASVVGPNCDRCAPNSFGLAPTNPQGCIPCFCSGVTQQCSASNYKRTSVSIDYSRGDRDQLELTTSDSRQPFSPQTRAEVSGRAIEFRSFEEARGQTLYWKLPEKFLGDKVTAYGGVLKYTFKFSGSGSTDQSADVILRGNDIALQYKHREPVHPDRENNVEIKIIETSWQRVDGQQATREHLLMTLADLDTLLIKSTYNDDCTDSQLISVNFEYAEPYGQGLTAAEVEQCICPPGYVGTSCEDCAPGYSRTGGGLYLGLCEKCECNGHASQCDKEYGYCLDCQHNTEGDQCERCKPGFVGDARRGTPNDCQPEATRAPCHCNNHSPRGCDSFGRCLLCEHNTEGTHCERCKKGYYGDATKGSPYDCTPCPCPGASDCYLDNEGQVACRICPAGLQGRLCNECAPGYTRSNKPAGRVCEPIGQVTNEDITFVQKPHEGDRNSVPVQHNSSSQRRHRRRRIRVRSRFYHH</sequence>
<dbReference type="InterPro" id="IPR002049">
    <property type="entry name" value="LE_dom"/>
</dbReference>
<evidence type="ECO:0000256" key="14">
    <source>
        <dbReference type="SAM" id="MobiDB-lite"/>
    </source>
</evidence>
<evidence type="ECO:0000256" key="12">
    <source>
        <dbReference type="ARBA" id="ARBA00038211"/>
    </source>
</evidence>
<dbReference type="STRING" id="1561998.A0A1I7UX64"/>
<keyword evidence="9" id="KW-0594">Phospholipid biosynthesis</keyword>